<sequence>VVINNVGISLFSPIEQTSISDFDRILATNLRPVFITSRALARHRRSLPSPNPYGRIINISSTRHLMSEPGSEGYAASKGGICSLTHALALSLAPLHVTVNAVSPGWIEHADYAGLRSEDHTQHPSGRVGRPEDIARVCLFLCMEHNDFIDGENITVDGGMTRKMIYLE</sequence>
<accession>K1U9K1</accession>
<dbReference type="PANTHER" id="PTHR42760">
    <property type="entry name" value="SHORT-CHAIN DEHYDROGENASES/REDUCTASES FAMILY MEMBER"/>
    <property type="match status" value="1"/>
</dbReference>
<dbReference type="PRINTS" id="PR00080">
    <property type="entry name" value="SDRFAMILY"/>
</dbReference>
<dbReference type="Gene3D" id="3.40.50.720">
    <property type="entry name" value="NAD(P)-binding Rossmann-like Domain"/>
    <property type="match status" value="1"/>
</dbReference>
<evidence type="ECO:0000313" key="3">
    <source>
        <dbReference type="EMBL" id="EKC78863.1"/>
    </source>
</evidence>
<name>K1U9K1_9ZZZZ</name>
<dbReference type="Pfam" id="PF13561">
    <property type="entry name" value="adh_short_C2"/>
    <property type="match status" value="1"/>
</dbReference>
<dbReference type="InterPro" id="IPR002347">
    <property type="entry name" value="SDR_fam"/>
</dbReference>
<proteinExistence type="inferred from homology"/>
<dbReference type="PROSITE" id="PS00061">
    <property type="entry name" value="ADH_SHORT"/>
    <property type="match status" value="1"/>
</dbReference>
<comment type="similarity">
    <text evidence="1">Belongs to the short-chain dehydrogenases/reductases (SDR) family.</text>
</comment>
<protein>
    <submittedName>
        <fullName evidence="3">Short-chain dehydrogenase/reductase SDR</fullName>
    </submittedName>
</protein>
<dbReference type="PANTHER" id="PTHR42760:SF133">
    <property type="entry name" value="3-OXOACYL-[ACYL-CARRIER-PROTEIN] REDUCTASE"/>
    <property type="match status" value="1"/>
</dbReference>
<dbReference type="InterPro" id="IPR036291">
    <property type="entry name" value="NAD(P)-bd_dom_sf"/>
</dbReference>
<reference evidence="3" key="1">
    <citation type="journal article" date="2013" name="Environ. Microbiol.">
        <title>Microbiota from the distal guts of lean and obese adolescents exhibit partial functional redundancy besides clear differences in community structure.</title>
        <authorList>
            <person name="Ferrer M."/>
            <person name="Ruiz A."/>
            <person name="Lanza F."/>
            <person name="Haange S.B."/>
            <person name="Oberbach A."/>
            <person name="Till H."/>
            <person name="Bargiela R."/>
            <person name="Campoy C."/>
            <person name="Segura M.T."/>
            <person name="Richter M."/>
            <person name="von Bergen M."/>
            <person name="Seifert J."/>
            <person name="Suarez A."/>
        </authorList>
    </citation>
    <scope>NUCLEOTIDE SEQUENCE</scope>
</reference>
<dbReference type="PRINTS" id="PR00081">
    <property type="entry name" value="GDHRDH"/>
</dbReference>
<organism evidence="3">
    <name type="scientific">human gut metagenome</name>
    <dbReference type="NCBI Taxonomy" id="408170"/>
    <lineage>
        <taxon>unclassified sequences</taxon>
        <taxon>metagenomes</taxon>
        <taxon>organismal metagenomes</taxon>
    </lineage>
</organism>
<dbReference type="EMBL" id="AJWY01002036">
    <property type="protein sequence ID" value="EKC78863.1"/>
    <property type="molecule type" value="Genomic_DNA"/>
</dbReference>
<dbReference type="GO" id="GO:0016616">
    <property type="term" value="F:oxidoreductase activity, acting on the CH-OH group of donors, NAD or NADP as acceptor"/>
    <property type="evidence" value="ECO:0007669"/>
    <property type="project" value="TreeGrafter"/>
</dbReference>
<gene>
    <name evidence="3" type="ORF">LEA_03046</name>
</gene>
<dbReference type="SUPFAM" id="SSF51735">
    <property type="entry name" value="NAD(P)-binding Rossmann-fold domains"/>
    <property type="match status" value="1"/>
</dbReference>
<evidence type="ECO:0000256" key="1">
    <source>
        <dbReference type="ARBA" id="ARBA00006484"/>
    </source>
</evidence>
<comment type="caution">
    <text evidence="3">The sequence shown here is derived from an EMBL/GenBank/DDBJ whole genome shotgun (WGS) entry which is preliminary data.</text>
</comment>
<dbReference type="AlphaFoldDB" id="K1U9K1"/>
<evidence type="ECO:0000256" key="2">
    <source>
        <dbReference type="ARBA" id="ARBA00023002"/>
    </source>
</evidence>
<feature type="non-terminal residue" evidence="3">
    <location>
        <position position="1"/>
    </location>
</feature>
<dbReference type="InterPro" id="IPR020904">
    <property type="entry name" value="Sc_DH/Rdtase_CS"/>
</dbReference>
<keyword evidence="2" id="KW-0560">Oxidoreductase</keyword>